<organism evidence="1 2">
    <name type="scientific">Arctia plantaginis</name>
    <name type="common">Wood tiger moth</name>
    <name type="synonym">Phalaena plantaginis</name>
    <dbReference type="NCBI Taxonomy" id="874455"/>
    <lineage>
        <taxon>Eukaryota</taxon>
        <taxon>Metazoa</taxon>
        <taxon>Ecdysozoa</taxon>
        <taxon>Arthropoda</taxon>
        <taxon>Hexapoda</taxon>
        <taxon>Insecta</taxon>
        <taxon>Pterygota</taxon>
        <taxon>Neoptera</taxon>
        <taxon>Endopterygota</taxon>
        <taxon>Lepidoptera</taxon>
        <taxon>Glossata</taxon>
        <taxon>Ditrysia</taxon>
        <taxon>Noctuoidea</taxon>
        <taxon>Erebidae</taxon>
        <taxon>Arctiinae</taxon>
        <taxon>Arctia</taxon>
    </lineage>
</organism>
<evidence type="ECO:0000313" key="2">
    <source>
        <dbReference type="Proteomes" id="UP000494256"/>
    </source>
</evidence>
<comment type="caution">
    <text evidence="1">The sequence shown here is derived from an EMBL/GenBank/DDBJ whole genome shotgun (WGS) entry which is preliminary data.</text>
</comment>
<gene>
    <name evidence="1" type="ORF">APLA_LOCUS6565</name>
</gene>
<evidence type="ECO:0000313" key="1">
    <source>
        <dbReference type="EMBL" id="CAB3234348.1"/>
    </source>
</evidence>
<dbReference type="AlphaFoldDB" id="A0A8S0ZLK9"/>
<proteinExistence type="predicted"/>
<name>A0A8S0ZLK9_ARCPL</name>
<accession>A0A8S0ZLK9</accession>
<sequence>MANANVHSASCAPVSAVFNCQATKVLLPVPTEVIMNYKIVFLIAVMLSTASTSPLCACGRVYTPLCALIQNEKRTFSNFCEYKCVHDYVIERGGAASILINGVPC</sequence>
<reference evidence="1 2" key="1">
    <citation type="submission" date="2020-04" db="EMBL/GenBank/DDBJ databases">
        <authorList>
            <person name="Wallbank WR R."/>
            <person name="Pardo Diaz C."/>
            <person name="Kozak K."/>
            <person name="Martin S."/>
            <person name="Jiggins C."/>
            <person name="Moest M."/>
            <person name="Warren A I."/>
            <person name="Byers J.R.P. K."/>
            <person name="Montejo-Kovacevich G."/>
            <person name="Yen C E."/>
        </authorList>
    </citation>
    <scope>NUCLEOTIDE SEQUENCE [LARGE SCALE GENOMIC DNA]</scope>
</reference>
<protein>
    <recommendedName>
        <fullName evidence="3">Kazal-like domain-containing protein</fullName>
    </recommendedName>
</protein>
<dbReference type="EMBL" id="CADEBD010000294">
    <property type="protein sequence ID" value="CAB3234348.1"/>
    <property type="molecule type" value="Genomic_DNA"/>
</dbReference>
<evidence type="ECO:0008006" key="3">
    <source>
        <dbReference type="Google" id="ProtNLM"/>
    </source>
</evidence>
<dbReference type="OrthoDB" id="10039049at2759"/>
<dbReference type="Proteomes" id="UP000494256">
    <property type="component" value="Unassembled WGS sequence"/>
</dbReference>